<feature type="transmembrane region" description="Helical" evidence="2">
    <location>
        <begin position="197"/>
        <end position="220"/>
    </location>
</feature>
<feature type="transmembrane region" description="Helical" evidence="2">
    <location>
        <begin position="129"/>
        <end position="151"/>
    </location>
</feature>
<keyword evidence="2" id="KW-0812">Transmembrane</keyword>
<feature type="transmembrane region" description="Helical" evidence="2">
    <location>
        <begin position="232"/>
        <end position="249"/>
    </location>
</feature>
<gene>
    <name evidence="3" type="ORF">OUY24_29125</name>
</gene>
<dbReference type="PANTHER" id="PTHR41282">
    <property type="entry name" value="CONSERVED TRANSMEMBRANE PROTEIN-RELATED"/>
    <property type="match status" value="1"/>
</dbReference>
<keyword evidence="4" id="KW-1185">Reference proteome</keyword>
<proteinExistence type="predicted"/>
<evidence type="ECO:0000256" key="1">
    <source>
        <dbReference type="SAM" id="MobiDB-lite"/>
    </source>
</evidence>
<evidence type="ECO:0000313" key="4">
    <source>
        <dbReference type="Proteomes" id="UP001212498"/>
    </source>
</evidence>
<dbReference type="PIRSF" id="PIRSF009160">
    <property type="entry name" value="UCP009160"/>
    <property type="match status" value="1"/>
</dbReference>
<feature type="transmembrane region" description="Helical" evidence="2">
    <location>
        <begin position="103"/>
        <end position="123"/>
    </location>
</feature>
<feature type="transmembrane region" description="Helical" evidence="2">
    <location>
        <begin position="77"/>
        <end position="96"/>
    </location>
</feature>
<evidence type="ECO:0000313" key="3">
    <source>
        <dbReference type="EMBL" id="MDA0644710.1"/>
    </source>
</evidence>
<dbReference type="InterPro" id="IPR010539">
    <property type="entry name" value="BaxI_1-like"/>
</dbReference>
<comment type="caution">
    <text evidence="3">The sequence shown here is derived from an EMBL/GenBank/DDBJ whole genome shotgun (WGS) entry which is preliminary data.</text>
</comment>
<dbReference type="EMBL" id="JAPNUD010000107">
    <property type="protein sequence ID" value="MDA0644710.1"/>
    <property type="molecule type" value="Genomic_DNA"/>
</dbReference>
<reference evidence="3 4" key="1">
    <citation type="submission" date="2022-11" db="EMBL/GenBank/DDBJ databases">
        <title>Nonomuraea corallina sp. nov., a new species of the genus Nonomuraea isolated from sea side sediment in Thai sea.</title>
        <authorList>
            <person name="Ngamcharungchit C."/>
            <person name="Matsumoto A."/>
            <person name="Suriyachadkun C."/>
            <person name="Panbangred W."/>
            <person name="Inahashi Y."/>
            <person name="Intra B."/>
        </authorList>
    </citation>
    <scope>NUCLEOTIDE SEQUENCE [LARGE SCALE GENOMIC DNA]</scope>
    <source>
        <strain evidence="3 4">DSM 43553</strain>
    </source>
</reference>
<keyword evidence="2" id="KW-0472">Membrane</keyword>
<dbReference type="RefSeq" id="WP_148029140.1">
    <property type="nucleotide sequence ID" value="NZ_BAABFD010000013.1"/>
</dbReference>
<feature type="transmembrane region" description="Helical" evidence="2">
    <location>
        <begin position="52"/>
        <end position="71"/>
    </location>
</feature>
<feature type="transmembrane region" description="Helical" evidence="2">
    <location>
        <begin position="163"/>
        <end position="185"/>
    </location>
</feature>
<organism evidence="3 4">
    <name type="scientific">Nonomuraea ferruginea</name>
    <dbReference type="NCBI Taxonomy" id="46174"/>
    <lineage>
        <taxon>Bacteria</taxon>
        <taxon>Bacillati</taxon>
        <taxon>Actinomycetota</taxon>
        <taxon>Actinomycetes</taxon>
        <taxon>Streptosporangiales</taxon>
        <taxon>Streptosporangiaceae</taxon>
        <taxon>Nonomuraea</taxon>
    </lineage>
</organism>
<protein>
    <submittedName>
        <fullName evidence="3">Bax inhibitor-1/YccA family protein</fullName>
    </submittedName>
</protein>
<dbReference type="Pfam" id="PF12811">
    <property type="entry name" value="BaxI_1"/>
    <property type="match status" value="1"/>
</dbReference>
<keyword evidence="2" id="KW-1133">Transmembrane helix</keyword>
<name>A0ABT4T5L3_9ACTN</name>
<feature type="region of interest" description="Disordered" evidence="1">
    <location>
        <begin position="1"/>
        <end position="32"/>
    </location>
</feature>
<evidence type="ECO:0000256" key="2">
    <source>
        <dbReference type="SAM" id="Phobius"/>
    </source>
</evidence>
<sequence>MQSKNPVFSRSQSAGWGSQATPTPQQLQNMYDSPSYAPPAQPAYRTMTIDDVVVRGFMTLGTLVVAAAASWYLDVPLAVAIGSAIVALVLGLIASFTMSTNPALILGYAAFQGVFLGAVSSVFDSQINGIVVQAVLATAMAFAGTLAVYTLRIIRVTPKLVKYVVAAAVAALGLILVNLIAGFFVEGGLGLRDGGPLAIVFSVAMILLGCFFLLLDFDSVEQGVKQGAPEKFAWQCAFGLTLSLVWIYIEMLRLISYFTSSD</sequence>
<accession>A0ABT4T5L3</accession>
<dbReference type="PANTHER" id="PTHR41282:SF1">
    <property type="entry name" value="CONSERVED TRANSMEMBRANE PROTEIN-RELATED"/>
    <property type="match status" value="1"/>
</dbReference>
<dbReference type="Proteomes" id="UP001212498">
    <property type="component" value="Unassembled WGS sequence"/>
</dbReference>